<sequence length="262" mass="28884">MTDANGVYIGTHYAVLAGGGYFTTMTLTDISFTGGDIGQVLTFDLTETVQIDYDVRLFNEKIGLNKDASNSTIISSAFDASTNSFPIDSFDISFQEFRDNVDVSNVASVGAFVRSFIDFELYINKYFYFADGFNSLLKPNSYDDLSNNTFDAGAFVSLLNDTREDTSGNNVDAFNGIIQLSGINNLLELLSREDTFSNRTDISGRFLGFLEGDLILVNPGMSLTLQLVIKNETYLPSTDNTSVFTLDQSYNAPLLLRLQNLS</sequence>
<dbReference type="AlphaFoldDB" id="A0A6C0ATZ9"/>
<evidence type="ECO:0000313" key="1">
    <source>
        <dbReference type="EMBL" id="QHS83417.1"/>
    </source>
</evidence>
<proteinExistence type="predicted"/>
<organism evidence="1">
    <name type="scientific">viral metagenome</name>
    <dbReference type="NCBI Taxonomy" id="1070528"/>
    <lineage>
        <taxon>unclassified sequences</taxon>
        <taxon>metagenomes</taxon>
        <taxon>organismal metagenomes</taxon>
    </lineage>
</organism>
<name>A0A6C0ATZ9_9ZZZZ</name>
<reference evidence="1" key="1">
    <citation type="journal article" date="2020" name="Nature">
        <title>Giant virus diversity and host interactions through global metagenomics.</title>
        <authorList>
            <person name="Schulz F."/>
            <person name="Roux S."/>
            <person name="Paez-Espino D."/>
            <person name="Jungbluth S."/>
            <person name="Walsh D.A."/>
            <person name="Denef V.J."/>
            <person name="McMahon K.D."/>
            <person name="Konstantinidis K.T."/>
            <person name="Eloe-Fadrosh E.A."/>
            <person name="Kyrpides N.C."/>
            <person name="Woyke T."/>
        </authorList>
    </citation>
    <scope>NUCLEOTIDE SEQUENCE</scope>
    <source>
        <strain evidence="1">GVMAG-S-ERX555943-30</strain>
    </source>
</reference>
<dbReference type="EMBL" id="MN738755">
    <property type="protein sequence ID" value="QHS83417.1"/>
    <property type="molecule type" value="Genomic_DNA"/>
</dbReference>
<protein>
    <submittedName>
        <fullName evidence="1">Uncharacterized protein</fullName>
    </submittedName>
</protein>
<accession>A0A6C0ATZ9</accession>